<dbReference type="SMART" id="SM00448">
    <property type="entry name" value="REC"/>
    <property type="match status" value="1"/>
</dbReference>
<dbReference type="InterPro" id="IPR001789">
    <property type="entry name" value="Sig_transdc_resp-reg_receiver"/>
</dbReference>
<dbReference type="PRINTS" id="PR00038">
    <property type="entry name" value="HTHLUXR"/>
</dbReference>
<dbReference type="Gene3D" id="3.40.50.2300">
    <property type="match status" value="1"/>
</dbReference>
<dbReference type="CDD" id="cd06170">
    <property type="entry name" value="LuxR_C_like"/>
    <property type="match status" value="1"/>
</dbReference>
<sequence>MIKVVIADDHPFIREGVKKVVDGKIDLEIIGEAENGNELLAILEEKTPDIIVLDITMPGKSGLELLKELRDRYPNLPVLILSIHSEERFAIRALKAGAFGYLTKASISDDLLKAIRKIVTENRKYITPEVAEQLASQVDSSKEGALHEALSDREFEVLCMIASGKDVNDIAEELSLSPQTIHTYRTRIKEKMNISSNVEMTRYAIENNLIE</sequence>
<feature type="domain" description="HTH luxR-type" evidence="4">
    <location>
        <begin position="143"/>
        <end position="208"/>
    </location>
</feature>
<evidence type="ECO:0000313" key="7">
    <source>
        <dbReference type="Proteomes" id="UP000218831"/>
    </source>
</evidence>
<dbReference type="GO" id="GO:0006355">
    <property type="term" value="P:regulation of DNA-templated transcription"/>
    <property type="evidence" value="ECO:0007669"/>
    <property type="project" value="InterPro"/>
</dbReference>
<dbReference type="InterPro" id="IPR000792">
    <property type="entry name" value="Tscrpt_reg_LuxR_C"/>
</dbReference>
<dbReference type="SUPFAM" id="SSF52172">
    <property type="entry name" value="CheY-like"/>
    <property type="match status" value="1"/>
</dbReference>
<dbReference type="CDD" id="cd17535">
    <property type="entry name" value="REC_NarL-like"/>
    <property type="match status" value="1"/>
</dbReference>
<evidence type="ECO:0000259" key="4">
    <source>
        <dbReference type="PROSITE" id="PS50043"/>
    </source>
</evidence>
<feature type="domain" description="Response regulatory" evidence="5">
    <location>
        <begin position="3"/>
        <end position="119"/>
    </location>
</feature>
<proteinExistence type="predicted"/>
<dbReference type="EMBL" id="NSKE01000003">
    <property type="protein sequence ID" value="PAU94791.1"/>
    <property type="molecule type" value="Genomic_DNA"/>
</dbReference>
<dbReference type="InterPro" id="IPR011006">
    <property type="entry name" value="CheY-like_superfamily"/>
</dbReference>
<dbReference type="SUPFAM" id="SSF46894">
    <property type="entry name" value="C-terminal effector domain of the bipartite response regulators"/>
    <property type="match status" value="1"/>
</dbReference>
<keyword evidence="7" id="KW-1185">Reference proteome</keyword>
<dbReference type="InterPro" id="IPR039420">
    <property type="entry name" value="WalR-like"/>
</dbReference>
<keyword evidence="2 6" id="KW-0238">DNA-binding</keyword>
<dbReference type="PROSITE" id="PS50110">
    <property type="entry name" value="RESPONSE_REGULATORY"/>
    <property type="match status" value="1"/>
</dbReference>
<comment type="caution">
    <text evidence="6">The sequence shown here is derived from an EMBL/GenBank/DDBJ whole genome shotgun (WGS) entry which is preliminary data.</text>
</comment>
<gene>
    <name evidence="6" type="ORF">CK503_04765</name>
</gene>
<evidence type="ECO:0000313" key="6">
    <source>
        <dbReference type="EMBL" id="PAU94791.1"/>
    </source>
</evidence>
<feature type="modified residue" description="4-aspartylphosphate" evidence="3">
    <location>
        <position position="54"/>
    </location>
</feature>
<dbReference type="InterPro" id="IPR016032">
    <property type="entry name" value="Sig_transdc_resp-reg_C-effctor"/>
</dbReference>
<dbReference type="Pfam" id="PF00072">
    <property type="entry name" value="Response_reg"/>
    <property type="match status" value="1"/>
</dbReference>
<organism evidence="6 7">
    <name type="scientific">Fodinibius salipaludis</name>
    <dbReference type="NCBI Taxonomy" id="2032627"/>
    <lineage>
        <taxon>Bacteria</taxon>
        <taxon>Pseudomonadati</taxon>
        <taxon>Balneolota</taxon>
        <taxon>Balneolia</taxon>
        <taxon>Balneolales</taxon>
        <taxon>Balneolaceae</taxon>
        <taxon>Fodinibius</taxon>
    </lineage>
</organism>
<dbReference type="Proteomes" id="UP000218831">
    <property type="component" value="Unassembled WGS sequence"/>
</dbReference>
<keyword evidence="1 3" id="KW-0597">Phosphoprotein</keyword>
<name>A0A2A2GB59_9BACT</name>
<dbReference type="GO" id="GO:0000160">
    <property type="term" value="P:phosphorelay signal transduction system"/>
    <property type="evidence" value="ECO:0007669"/>
    <property type="project" value="InterPro"/>
</dbReference>
<dbReference type="AlphaFoldDB" id="A0A2A2GB59"/>
<evidence type="ECO:0000256" key="2">
    <source>
        <dbReference type="ARBA" id="ARBA00023125"/>
    </source>
</evidence>
<dbReference type="PROSITE" id="PS50043">
    <property type="entry name" value="HTH_LUXR_2"/>
    <property type="match status" value="1"/>
</dbReference>
<reference evidence="6 7" key="1">
    <citation type="submission" date="2017-08" db="EMBL/GenBank/DDBJ databases">
        <title>Aliifodinibius alkalisoli sp. nov., isolated from saline alkaline soil.</title>
        <authorList>
            <person name="Liu D."/>
            <person name="Zhang G."/>
        </authorList>
    </citation>
    <scope>NUCLEOTIDE SEQUENCE [LARGE SCALE GENOMIC DNA]</scope>
    <source>
        <strain evidence="6 7">WN023</strain>
    </source>
</reference>
<dbReference type="PROSITE" id="PS00622">
    <property type="entry name" value="HTH_LUXR_1"/>
    <property type="match status" value="1"/>
</dbReference>
<dbReference type="SMART" id="SM00421">
    <property type="entry name" value="HTH_LUXR"/>
    <property type="match status" value="1"/>
</dbReference>
<protein>
    <submittedName>
        <fullName evidence="6">DNA-binding response regulator</fullName>
    </submittedName>
</protein>
<dbReference type="InterPro" id="IPR058245">
    <property type="entry name" value="NreC/VraR/RcsB-like_REC"/>
</dbReference>
<evidence type="ECO:0000256" key="3">
    <source>
        <dbReference type="PROSITE-ProRule" id="PRU00169"/>
    </source>
</evidence>
<accession>A0A2A2GB59</accession>
<dbReference type="PANTHER" id="PTHR43214:SF43">
    <property type="entry name" value="TWO-COMPONENT RESPONSE REGULATOR"/>
    <property type="match status" value="1"/>
</dbReference>
<dbReference type="OrthoDB" id="9795108at2"/>
<dbReference type="RefSeq" id="WP_095605657.1">
    <property type="nucleotide sequence ID" value="NZ_NSKE01000003.1"/>
</dbReference>
<evidence type="ECO:0000256" key="1">
    <source>
        <dbReference type="ARBA" id="ARBA00022553"/>
    </source>
</evidence>
<evidence type="ECO:0000259" key="5">
    <source>
        <dbReference type="PROSITE" id="PS50110"/>
    </source>
</evidence>
<dbReference type="Pfam" id="PF00196">
    <property type="entry name" value="GerE"/>
    <property type="match status" value="1"/>
</dbReference>
<dbReference type="GO" id="GO:0003677">
    <property type="term" value="F:DNA binding"/>
    <property type="evidence" value="ECO:0007669"/>
    <property type="project" value="UniProtKB-KW"/>
</dbReference>
<dbReference type="PANTHER" id="PTHR43214">
    <property type="entry name" value="TWO-COMPONENT RESPONSE REGULATOR"/>
    <property type="match status" value="1"/>
</dbReference>